<dbReference type="PANTHER" id="PTHR46086:SF4">
    <property type="entry name" value="ALPHA_BETA-HYDROLASES SUPERFAMILY PROTEIN"/>
    <property type="match status" value="1"/>
</dbReference>
<dbReference type="OMA" id="VETHWKM"/>
<feature type="transmembrane region" description="Helical" evidence="2">
    <location>
        <begin position="179"/>
        <end position="200"/>
    </location>
</feature>
<proteinExistence type="predicted"/>
<evidence type="ECO:0000256" key="2">
    <source>
        <dbReference type="SAM" id="Phobius"/>
    </source>
</evidence>
<keyword evidence="2" id="KW-0812">Transmembrane</keyword>
<reference evidence="4" key="2">
    <citation type="submission" date="2021-03" db="UniProtKB">
        <authorList>
            <consortium name="EnsemblPlants"/>
        </authorList>
    </citation>
    <scope>IDENTIFICATION</scope>
</reference>
<evidence type="ECO:0000313" key="4">
    <source>
        <dbReference type="EnsemblPlants" id="AUR62014906-RA:cds"/>
    </source>
</evidence>
<dbReference type="PANTHER" id="PTHR46086">
    <property type="entry name" value="ALPHA/BETA-HYDROLASES SUPERFAMILY PROTEIN"/>
    <property type="match status" value="1"/>
</dbReference>
<dbReference type="Gene3D" id="3.40.50.1820">
    <property type="entry name" value="alpha/beta hydrolase"/>
    <property type="match status" value="1"/>
</dbReference>
<dbReference type="EnsemblPlants" id="AUR62014906-RA">
    <property type="protein sequence ID" value="AUR62014906-RA:cds"/>
    <property type="gene ID" value="AUR62014906"/>
</dbReference>
<dbReference type="GO" id="GO:0006629">
    <property type="term" value="P:lipid metabolic process"/>
    <property type="evidence" value="ECO:0007669"/>
    <property type="project" value="InterPro"/>
</dbReference>
<dbReference type="InterPro" id="IPR044819">
    <property type="entry name" value="OBL-like"/>
</dbReference>
<keyword evidence="2" id="KW-1133">Transmembrane helix</keyword>
<keyword evidence="5" id="KW-1185">Reference proteome</keyword>
<name>A0A803LLQ9_CHEQI</name>
<dbReference type="GO" id="GO:0004806">
    <property type="term" value="F:triacylglycerol lipase activity"/>
    <property type="evidence" value="ECO:0007669"/>
    <property type="project" value="InterPro"/>
</dbReference>
<evidence type="ECO:0000313" key="5">
    <source>
        <dbReference type="Proteomes" id="UP000596660"/>
    </source>
</evidence>
<dbReference type="Proteomes" id="UP000596660">
    <property type="component" value="Unplaced"/>
</dbReference>
<evidence type="ECO:0000256" key="1">
    <source>
        <dbReference type="ARBA" id="ARBA00022801"/>
    </source>
</evidence>
<dbReference type="SUPFAM" id="SSF53474">
    <property type="entry name" value="alpha/beta-Hydrolases"/>
    <property type="match status" value="1"/>
</dbReference>
<dbReference type="AlphaFoldDB" id="A0A803LLQ9"/>
<dbReference type="InterPro" id="IPR002921">
    <property type="entry name" value="Fungal_lipase-type"/>
</dbReference>
<evidence type="ECO:0000259" key="3">
    <source>
        <dbReference type="Pfam" id="PF01764"/>
    </source>
</evidence>
<dbReference type="CDD" id="cd00519">
    <property type="entry name" value="Lipase_3"/>
    <property type="match status" value="1"/>
</dbReference>
<dbReference type="Gramene" id="AUR62014906-RA">
    <property type="protein sequence ID" value="AUR62014906-RA:cds"/>
    <property type="gene ID" value="AUR62014906"/>
</dbReference>
<reference evidence="4" key="1">
    <citation type="journal article" date="2017" name="Nature">
        <title>The genome of Chenopodium quinoa.</title>
        <authorList>
            <person name="Jarvis D.E."/>
            <person name="Ho Y.S."/>
            <person name="Lightfoot D.J."/>
            <person name="Schmoeckel S.M."/>
            <person name="Li B."/>
            <person name="Borm T.J.A."/>
            <person name="Ohyanagi H."/>
            <person name="Mineta K."/>
            <person name="Michell C.T."/>
            <person name="Saber N."/>
            <person name="Kharbatia N.M."/>
            <person name="Rupper R.R."/>
            <person name="Sharp A.R."/>
            <person name="Dally N."/>
            <person name="Boughton B.A."/>
            <person name="Woo Y.H."/>
            <person name="Gao G."/>
            <person name="Schijlen E.G.W.M."/>
            <person name="Guo X."/>
            <person name="Momin A.A."/>
            <person name="Negrao S."/>
            <person name="Al-Babili S."/>
            <person name="Gehring C."/>
            <person name="Roessner U."/>
            <person name="Jung C."/>
            <person name="Murphy K."/>
            <person name="Arold S.T."/>
            <person name="Gojobori T."/>
            <person name="van der Linden C.G."/>
            <person name="van Loo E.N."/>
            <person name="Jellen E.N."/>
            <person name="Maughan P.J."/>
            <person name="Tester M."/>
        </authorList>
    </citation>
    <scope>NUCLEOTIDE SEQUENCE [LARGE SCALE GENOMIC DNA]</scope>
    <source>
        <strain evidence="4">cv. PI 614886</strain>
    </source>
</reference>
<protein>
    <recommendedName>
        <fullName evidence="3">Fungal lipase-type domain-containing protein</fullName>
    </recommendedName>
</protein>
<sequence length="244" mass="27711">MPNESETYRSIIALLDPRVDLDQNIQPGHANYEASLSWMAAKLSYENSAFIKNVVEESWKMELLGAYNFRNDFQASNSTDAFMARNISKDKDTIVVAFRGTNPFDTDDCRADIDISWFRLTNVGKVHAGFMKALGLQNTKSGVGWPKEIETSDKQPQFAYYKIRQVLRSIIKENKNAKFVVAGHSLGGALAILFASVLILHEEKELLDRLEGVYTFGQPRVGDEEFGDFMKKNLKTYNVKYCRN</sequence>
<accession>A0A803LLQ9</accession>
<keyword evidence="1" id="KW-0378">Hydrolase</keyword>
<dbReference type="Pfam" id="PF01764">
    <property type="entry name" value="Lipase_3"/>
    <property type="match status" value="1"/>
</dbReference>
<organism evidence="4 5">
    <name type="scientific">Chenopodium quinoa</name>
    <name type="common">Quinoa</name>
    <dbReference type="NCBI Taxonomy" id="63459"/>
    <lineage>
        <taxon>Eukaryota</taxon>
        <taxon>Viridiplantae</taxon>
        <taxon>Streptophyta</taxon>
        <taxon>Embryophyta</taxon>
        <taxon>Tracheophyta</taxon>
        <taxon>Spermatophyta</taxon>
        <taxon>Magnoliopsida</taxon>
        <taxon>eudicotyledons</taxon>
        <taxon>Gunneridae</taxon>
        <taxon>Pentapetalae</taxon>
        <taxon>Caryophyllales</taxon>
        <taxon>Chenopodiaceae</taxon>
        <taxon>Chenopodioideae</taxon>
        <taxon>Atripliceae</taxon>
        <taxon>Chenopodium</taxon>
    </lineage>
</organism>
<feature type="domain" description="Fungal lipase-type" evidence="3">
    <location>
        <begin position="95"/>
        <end position="239"/>
    </location>
</feature>
<keyword evidence="2" id="KW-0472">Membrane</keyword>
<dbReference type="InterPro" id="IPR029058">
    <property type="entry name" value="AB_hydrolase_fold"/>
</dbReference>